<evidence type="ECO:0000313" key="2">
    <source>
        <dbReference type="EMBL" id="MCT7965175.1"/>
    </source>
</evidence>
<dbReference type="CDD" id="cd00093">
    <property type="entry name" value="HTH_XRE"/>
    <property type="match status" value="1"/>
</dbReference>
<dbReference type="SMART" id="SM00530">
    <property type="entry name" value="HTH_XRE"/>
    <property type="match status" value="1"/>
</dbReference>
<dbReference type="EMBL" id="JAMXFF010000002">
    <property type="protein sequence ID" value="MCT7965175.1"/>
    <property type="molecule type" value="Genomic_DNA"/>
</dbReference>
<organism evidence="2 3">
    <name type="scientific">Laspinema palackyanum D2a</name>
    <dbReference type="NCBI Taxonomy" id="2953684"/>
    <lineage>
        <taxon>Bacteria</taxon>
        <taxon>Bacillati</taxon>
        <taxon>Cyanobacteriota</taxon>
        <taxon>Cyanophyceae</taxon>
        <taxon>Oscillatoriophycideae</taxon>
        <taxon>Oscillatoriales</taxon>
        <taxon>Laspinemataceae</taxon>
        <taxon>Laspinema</taxon>
        <taxon>Laspinema palackyanum</taxon>
    </lineage>
</organism>
<evidence type="ECO:0000313" key="3">
    <source>
        <dbReference type="Proteomes" id="UP001525890"/>
    </source>
</evidence>
<dbReference type="RefSeq" id="WP_368004884.1">
    <property type="nucleotide sequence ID" value="NZ_JAMXFF010000002.1"/>
</dbReference>
<feature type="domain" description="HTH cro/C1-type" evidence="1">
    <location>
        <begin position="21"/>
        <end position="55"/>
    </location>
</feature>
<dbReference type="Pfam" id="PF01381">
    <property type="entry name" value="HTH_3"/>
    <property type="match status" value="1"/>
</dbReference>
<name>A0ABT2MME6_9CYAN</name>
<dbReference type="SUPFAM" id="SSF47413">
    <property type="entry name" value="lambda repressor-like DNA-binding domains"/>
    <property type="match status" value="1"/>
</dbReference>
<protein>
    <submittedName>
        <fullName evidence="2">Helix-turn-helix domain-containing protein</fullName>
    </submittedName>
</protein>
<keyword evidence="3" id="KW-1185">Reference proteome</keyword>
<gene>
    <name evidence="2" type="ORF">NG799_02355</name>
</gene>
<dbReference type="Proteomes" id="UP001525890">
    <property type="component" value="Unassembled WGS sequence"/>
</dbReference>
<dbReference type="InterPro" id="IPR001387">
    <property type="entry name" value="Cro/C1-type_HTH"/>
</dbReference>
<comment type="caution">
    <text evidence="2">The sequence shown here is derived from an EMBL/GenBank/DDBJ whole genome shotgun (WGS) entry which is preliminary data.</text>
</comment>
<dbReference type="InterPro" id="IPR010982">
    <property type="entry name" value="Lambda_DNA-bd_dom_sf"/>
</dbReference>
<accession>A0ABT2MME6</accession>
<sequence length="99" mass="11259">MPTHDNMVEKQVNDEPEKNNLKFLRELLGMTQQELAEFLGVATSTVSRCERGLSELELPFAKWQKLAALVRQRLKVDLVDAPPFDLSGSRVSSLRDIFD</sequence>
<dbReference type="PROSITE" id="PS50943">
    <property type="entry name" value="HTH_CROC1"/>
    <property type="match status" value="1"/>
</dbReference>
<proteinExistence type="predicted"/>
<dbReference type="Gene3D" id="1.10.260.40">
    <property type="entry name" value="lambda repressor-like DNA-binding domains"/>
    <property type="match status" value="1"/>
</dbReference>
<evidence type="ECO:0000259" key="1">
    <source>
        <dbReference type="PROSITE" id="PS50943"/>
    </source>
</evidence>
<reference evidence="2 3" key="1">
    <citation type="journal article" date="2022" name="Front. Microbiol.">
        <title>High genomic differentiation and limited gene flow indicate recent cryptic speciation within the genus Laspinema (cyanobacteria).</title>
        <authorList>
            <person name="Stanojkovic A."/>
            <person name="Skoupy S."/>
            <person name="Skaloud P."/>
            <person name="Dvorak P."/>
        </authorList>
    </citation>
    <scope>NUCLEOTIDE SEQUENCE [LARGE SCALE GENOMIC DNA]</scope>
    <source>
        <strain evidence="2 3">D2a</strain>
    </source>
</reference>